<feature type="compositionally biased region" description="Low complexity" evidence="1">
    <location>
        <begin position="19"/>
        <end position="29"/>
    </location>
</feature>
<feature type="compositionally biased region" description="Basic and acidic residues" evidence="1">
    <location>
        <begin position="76"/>
        <end position="94"/>
    </location>
</feature>
<feature type="compositionally biased region" description="Low complexity" evidence="1">
    <location>
        <begin position="741"/>
        <end position="757"/>
    </location>
</feature>
<feature type="region of interest" description="Disordered" evidence="1">
    <location>
        <begin position="678"/>
        <end position="697"/>
    </location>
</feature>
<dbReference type="AlphaFoldDB" id="A0A9N8YP45"/>
<feature type="compositionally biased region" description="Low complexity" evidence="1">
    <location>
        <begin position="703"/>
        <end position="720"/>
    </location>
</feature>
<evidence type="ECO:0000256" key="1">
    <source>
        <dbReference type="SAM" id="MobiDB-lite"/>
    </source>
</evidence>
<dbReference type="SMART" id="SM00233">
    <property type="entry name" value="PH"/>
    <property type="match status" value="1"/>
</dbReference>
<feature type="region of interest" description="Disordered" evidence="1">
    <location>
        <begin position="1"/>
        <end position="94"/>
    </location>
</feature>
<dbReference type="SUPFAM" id="SSF50729">
    <property type="entry name" value="PH domain-like"/>
    <property type="match status" value="1"/>
</dbReference>
<organism evidence="3 4">
    <name type="scientific">Acaulospora morrowiae</name>
    <dbReference type="NCBI Taxonomy" id="94023"/>
    <lineage>
        <taxon>Eukaryota</taxon>
        <taxon>Fungi</taxon>
        <taxon>Fungi incertae sedis</taxon>
        <taxon>Mucoromycota</taxon>
        <taxon>Glomeromycotina</taxon>
        <taxon>Glomeromycetes</taxon>
        <taxon>Diversisporales</taxon>
        <taxon>Acaulosporaceae</taxon>
        <taxon>Acaulospora</taxon>
    </lineage>
</organism>
<feature type="compositionally biased region" description="Pro residues" evidence="1">
    <location>
        <begin position="883"/>
        <end position="902"/>
    </location>
</feature>
<feature type="region of interest" description="Disordered" evidence="1">
    <location>
        <begin position="362"/>
        <end position="401"/>
    </location>
</feature>
<feature type="region of interest" description="Disordered" evidence="1">
    <location>
        <begin position="702"/>
        <end position="728"/>
    </location>
</feature>
<feature type="compositionally biased region" description="Pro residues" evidence="1">
    <location>
        <begin position="592"/>
        <end position="622"/>
    </location>
</feature>
<feature type="compositionally biased region" description="Pro residues" evidence="1">
    <location>
        <begin position="758"/>
        <end position="771"/>
    </location>
</feature>
<dbReference type="EMBL" id="CAJVPV010000104">
    <property type="protein sequence ID" value="CAG8442866.1"/>
    <property type="molecule type" value="Genomic_DNA"/>
</dbReference>
<evidence type="ECO:0000313" key="3">
    <source>
        <dbReference type="EMBL" id="CAG8442866.1"/>
    </source>
</evidence>
<dbReference type="Pfam" id="PF00169">
    <property type="entry name" value="PH"/>
    <property type="match status" value="1"/>
</dbReference>
<feature type="domain" description="PH" evidence="2">
    <location>
        <begin position="438"/>
        <end position="538"/>
    </location>
</feature>
<dbReference type="OrthoDB" id="185175at2759"/>
<feature type="region of interest" description="Disordered" evidence="1">
    <location>
        <begin position="942"/>
        <end position="961"/>
    </location>
</feature>
<dbReference type="InterPro" id="IPR001849">
    <property type="entry name" value="PH_domain"/>
</dbReference>
<feature type="compositionally biased region" description="Acidic residues" evidence="1">
    <location>
        <begin position="928"/>
        <end position="937"/>
    </location>
</feature>
<evidence type="ECO:0000313" key="4">
    <source>
        <dbReference type="Proteomes" id="UP000789342"/>
    </source>
</evidence>
<gene>
    <name evidence="3" type="ORF">AMORRO_LOCUS417</name>
</gene>
<dbReference type="CDD" id="cd00821">
    <property type="entry name" value="PH"/>
    <property type="match status" value="1"/>
</dbReference>
<feature type="region of interest" description="Disordered" evidence="1">
    <location>
        <begin position="263"/>
        <end position="300"/>
    </location>
</feature>
<dbReference type="Gene3D" id="2.30.29.30">
    <property type="entry name" value="Pleckstrin-homology domain (PH domain)/Phosphotyrosine-binding domain (PTB)"/>
    <property type="match status" value="1"/>
</dbReference>
<feature type="region of interest" description="Disordered" evidence="1">
    <location>
        <begin position="562"/>
        <end position="633"/>
    </location>
</feature>
<feature type="compositionally biased region" description="Polar residues" evidence="1">
    <location>
        <begin position="839"/>
        <end position="865"/>
    </location>
</feature>
<dbReference type="PROSITE" id="PS50003">
    <property type="entry name" value="PH_DOMAIN"/>
    <property type="match status" value="1"/>
</dbReference>
<feature type="compositionally biased region" description="Polar residues" evidence="1">
    <location>
        <begin position="377"/>
        <end position="387"/>
    </location>
</feature>
<protein>
    <submittedName>
        <fullName evidence="3">16367_t:CDS:1</fullName>
    </submittedName>
</protein>
<proteinExistence type="predicted"/>
<dbReference type="InterPro" id="IPR011993">
    <property type="entry name" value="PH-like_dom_sf"/>
</dbReference>
<dbReference type="Proteomes" id="UP000789342">
    <property type="component" value="Unassembled WGS sequence"/>
</dbReference>
<sequence>MTKHPSSVKLNAVKKDETSTSSITSLQQTAAEKEAIKTERVRTEAKLEGRNPDSFIKVYNERESKSTGSGLVINARNKENRSSREFGKGSSSPDEKYADEYMELCFPDSPSVSQNSISPRESQLLDDLDDTVIKITSDKDKKYLGMIAEEEEINSSRFNSSSNSGYIINDLAKFQNRVNDLKNSDLDSTSYASSTADTEISIFNDTESSTSGGTNEPESPLSLPIPNSKGLQKRKNSFGFNSGRNNLGGRSIFSVLSTTSLHQSTSISPKNSTRGSLSEPEGEFPREFSPSSPSKADKILGRTKLSSLSLRKNRSKSAISDDRSLLSFYMGYDPGLSSPESGEKPSKVGKILGLTAVEEKILLDKPPTGKNKKSRGTSETRVSSNKNFKIPVSPSSPDERSKAIRASKAGKILGWDDANSKLPIGGPITVSSISNSNNLVLKGYMSKYQNTKFLSKSWKKRYFILTKNTLYCFKSNESSTPQIDNFELTSETAVYLSDDFNARGYVLGVNKGGKPWHLQVDNVEEMKKWMGELKRVIKNCSEDPKGSLVGSVGRIIEDHSLKSTKTAKRTSPIHSITEPPDSIDDIVDQISLPPPPRPSMITSLPPPPRPRSAPNSSCPPSPTAVASSSSQLMSPHSYGFNEFSGVIEFESPLRPSSPVETLSPPRTRYGQNMLTKQNERSVHVPQHNRNQSSAFGPINVTMQSRQSSSSSLNSQRSSKQAPSTIRQSIPIIMPSWIMSSSSMPNSSLSSSPASTSLTPPPRSPPRPPPRVHPSVTRPIQRTVSNPPVTSLTSDIRLSKIGPPPSIPLPLPPPRPLCTIAPHNRPQPIPPPRTSRSSKDLSNGKTGNAQNTQRVSLAQNSKTALRSKSPPPRFSSVAYSPAISLPPPSRPPNLPLPPVPETPPVKNDGFIIAKPKSRTTLSPSKETIEFPDDDDLDPDYAEEVEASRRRSQKTEGSISSSDTTFFSISDISHDEVPQLSASGLTFVMIEETLGDGELVLDLQYVKNDKDGNRFINSNFEDSENINSSESMTNSEYSTIMSVDTSLDVN</sequence>
<feature type="region of interest" description="Disordered" evidence="1">
    <location>
        <begin position="201"/>
        <end position="243"/>
    </location>
</feature>
<keyword evidence="4" id="KW-1185">Reference proteome</keyword>
<comment type="caution">
    <text evidence="3">The sequence shown here is derived from an EMBL/GenBank/DDBJ whole genome shotgun (WGS) entry which is preliminary data.</text>
</comment>
<feature type="compositionally biased region" description="Basic and acidic residues" evidence="1">
    <location>
        <begin position="31"/>
        <end position="51"/>
    </location>
</feature>
<accession>A0A9N8YP45</accession>
<feature type="compositionally biased region" description="Pro residues" evidence="1">
    <location>
        <begin position="801"/>
        <end position="815"/>
    </location>
</feature>
<feature type="compositionally biased region" description="Polar residues" evidence="1">
    <location>
        <begin position="263"/>
        <end position="276"/>
    </location>
</feature>
<reference evidence="3" key="1">
    <citation type="submission" date="2021-06" db="EMBL/GenBank/DDBJ databases">
        <authorList>
            <person name="Kallberg Y."/>
            <person name="Tangrot J."/>
            <person name="Rosling A."/>
        </authorList>
    </citation>
    <scope>NUCLEOTIDE SEQUENCE</scope>
    <source>
        <strain evidence="3">CL551</strain>
    </source>
</reference>
<feature type="region of interest" description="Disordered" evidence="1">
    <location>
        <begin position="741"/>
        <end position="937"/>
    </location>
</feature>
<feature type="compositionally biased region" description="Polar residues" evidence="1">
    <location>
        <begin position="779"/>
        <end position="795"/>
    </location>
</feature>
<evidence type="ECO:0000259" key="2">
    <source>
        <dbReference type="PROSITE" id="PS50003"/>
    </source>
</evidence>
<feature type="compositionally biased region" description="Polar residues" evidence="1">
    <location>
        <begin position="201"/>
        <end position="217"/>
    </location>
</feature>
<name>A0A9N8YP45_9GLOM</name>